<reference evidence="2" key="1">
    <citation type="journal article" date="2021" name="PeerJ">
        <title>Extensive microbial diversity within the chicken gut microbiome revealed by metagenomics and culture.</title>
        <authorList>
            <person name="Gilroy R."/>
            <person name="Ravi A."/>
            <person name="Getino M."/>
            <person name="Pursley I."/>
            <person name="Horton D.L."/>
            <person name="Alikhan N.F."/>
            <person name="Baker D."/>
            <person name="Gharbi K."/>
            <person name="Hall N."/>
            <person name="Watson M."/>
            <person name="Adriaenssens E.M."/>
            <person name="Foster-Nyarko E."/>
            <person name="Jarju S."/>
            <person name="Secka A."/>
            <person name="Antonio M."/>
            <person name="Oren A."/>
            <person name="Chaudhuri R.R."/>
            <person name="La Ragione R."/>
            <person name="Hildebrand F."/>
            <person name="Pallen M.J."/>
        </authorList>
    </citation>
    <scope>NUCLEOTIDE SEQUENCE</scope>
    <source>
        <strain evidence="2">ChiGjej4B4-18154</strain>
    </source>
</reference>
<gene>
    <name evidence="2" type="ORF">H9813_10695</name>
</gene>
<protein>
    <submittedName>
        <fullName evidence="2">Uncharacterized protein</fullName>
    </submittedName>
</protein>
<dbReference type="AlphaFoldDB" id="A0A9D2E640"/>
<evidence type="ECO:0000313" key="2">
    <source>
        <dbReference type="EMBL" id="HIZ31679.1"/>
    </source>
</evidence>
<evidence type="ECO:0000256" key="1">
    <source>
        <dbReference type="SAM" id="MobiDB-lite"/>
    </source>
</evidence>
<name>A0A9D2E640_9FIRM</name>
<dbReference type="Proteomes" id="UP000824035">
    <property type="component" value="Unassembled WGS sequence"/>
</dbReference>
<proteinExistence type="predicted"/>
<comment type="caution">
    <text evidence="2">The sequence shown here is derived from an EMBL/GenBank/DDBJ whole genome shotgun (WGS) entry which is preliminary data.</text>
</comment>
<accession>A0A9D2E640</accession>
<reference evidence="2" key="2">
    <citation type="submission" date="2021-04" db="EMBL/GenBank/DDBJ databases">
        <authorList>
            <person name="Gilroy R."/>
        </authorList>
    </citation>
    <scope>NUCLEOTIDE SEQUENCE</scope>
    <source>
        <strain evidence="2">ChiGjej4B4-18154</strain>
    </source>
</reference>
<feature type="region of interest" description="Disordered" evidence="1">
    <location>
        <begin position="1"/>
        <end position="35"/>
    </location>
</feature>
<sequence>MDHEYPDPHHHEDQNAVTEVGTPEPHQPGCRPPRAEGLVTEADAFYEGLGMGAYFPSVLDSAEAPQRLGPEDCGPDKRGCGCQSEPAE</sequence>
<dbReference type="EMBL" id="DXBV01000111">
    <property type="protein sequence ID" value="HIZ31679.1"/>
    <property type="molecule type" value="Genomic_DNA"/>
</dbReference>
<evidence type="ECO:0000313" key="3">
    <source>
        <dbReference type="Proteomes" id="UP000824035"/>
    </source>
</evidence>
<feature type="region of interest" description="Disordered" evidence="1">
    <location>
        <begin position="63"/>
        <end position="88"/>
    </location>
</feature>
<feature type="compositionally biased region" description="Basic and acidic residues" evidence="1">
    <location>
        <begin position="1"/>
        <end position="14"/>
    </location>
</feature>
<organism evidence="2 3">
    <name type="scientific">Candidatus Allofournierella merdipullorum</name>
    <dbReference type="NCBI Taxonomy" id="2838595"/>
    <lineage>
        <taxon>Bacteria</taxon>
        <taxon>Bacillati</taxon>
        <taxon>Bacillota</taxon>
        <taxon>Clostridia</taxon>
        <taxon>Eubacteriales</taxon>
        <taxon>Oscillospiraceae</taxon>
        <taxon>Allofournierella</taxon>
    </lineage>
</organism>